<dbReference type="Proteomes" id="UP001140087">
    <property type="component" value="Unassembled WGS sequence"/>
</dbReference>
<gene>
    <name evidence="1" type="ORF">H4R21_003018</name>
</gene>
<sequence length="185" mass="19834">MRLAPLLALLVLAVLAAAQAPQGPDGAAPDPVLAALVTHAFGPDGAGRDEPYYRARFFTARLQARLRYQLQQGDAQAIALSPDDATQLNEVVGEMWLAARRLYQSWGCLSYDLALCDGQADRGPKVAPATRDAMARWEARLGTQFAAGKRLSRREAEDIHALARDIQASLLARPAAGDPGLPPLP</sequence>
<comment type="caution">
    <text evidence="1">The sequence shown here is derived from an EMBL/GenBank/DDBJ whole genome shotgun (WGS) entry which is preliminary data.</text>
</comment>
<evidence type="ECO:0000313" key="1">
    <source>
        <dbReference type="EMBL" id="KAJ2800840.1"/>
    </source>
</evidence>
<keyword evidence="2" id="KW-1185">Reference proteome</keyword>
<evidence type="ECO:0000313" key="2">
    <source>
        <dbReference type="Proteomes" id="UP001140087"/>
    </source>
</evidence>
<name>A0ACC1L5K2_9FUNG</name>
<dbReference type="EMBL" id="JANBUN010000877">
    <property type="protein sequence ID" value="KAJ2800840.1"/>
    <property type="molecule type" value="Genomic_DNA"/>
</dbReference>
<accession>A0ACC1L5K2</accession>
<protein>
    <submittedName>
        <fullName evidence="1">Uncharacterized protein</fullName>
    </submittedName>
</protein>
<reference evidence="1" key="1">
    <citation type="submission" date="2022-07" db="EMBL/GenBank/DDBJ databases">
        <title>Phylogenomic reconstructions and comparative analyses of Kickxellomycotina fungi.</title>
        <authorList>
            <person name="Reynolds N.K."/>
            <person name="Stajich J.E."/>
            <person name="Barry K."/>
            <person name="Grigoriev I.V."/>
            <person name="Crous P."/>
            <person name="Smith M.E."/>
        </authorList>
    </citation>
    <scope>NUCLEOTIDE SEQUENCE</scope>
    <source>
        <strain evidence="1">BCRC 34780</strain>
    </source>
</reference>
<organism evidence="1 2">
    <name type="scientific">Coemansia helicoidea</name>
    <dbReference type="NCBI Taxonomy" id="1286919"/>
    <lineage>
        <taxon>Eukaryota</taxon>
        <taxon>Fungi</taxon>
        <taxon>Fungi incertae sedis</taxon>
        <taxon>Zoopagomycota</taxon>
        <taxon>Kickxellomycotina</taxon>
        <taxon>Kickxellomycetes</taxon>
        <taxon>Kickxellales</taxon>
        <taxon>Kickxellaceae</taxon>
        <taxon>Coemansia</taxon>
    </lineage>
</organism>
<proteinExistence type="predicted"/>